<dbReference type="InterPro" id="IPR000719">
    <property type="entry name" value="Prot_kinase_dom"/>
</dbReference>
<organism evidence="4 5">
    <name type="scientific">Rhododendron simsii</name>
    <name type="common">Sims's rhododendron</name>
    <dbReference type="NCBI Taxonomy" id="118357"/>
    <lineage>
        <taxon>Eukaryota</taxon>
        <taxon>Viridiplantae</taxon>
        <taxon>Streptophyta</taxon>
        <taxon>Embryophyta</taxon>
        <taxon>Tracheophyta</taxon>
        <taxon>Spermatophyta</taxon>
        <taxon>Magnoliopsida</taxon>
        <taxon>eudicotyledons</taxon>
        <taxon>Gunneridae</taxon>
        <taxon>Pentapetalae</taxon>
        <taxon>asterids</taxon>
        <taxon>Ericales</taxon>
        <taxon>Ericaceae</taxon>
        <taxon>Ericoideae</taxon>
        <taxon>Rhodoreae</taxon>
        <taxon>Rhododendron</taxon>
    </lineage>
</organism>
<accession>A0A834GCS9</accession>
<dbReference type="Gene3D" id="1.10.510.10">
    <property type="entry name" value="Transferase(Phosphotransferase) domain 1"/>
    <property type="match status" value="1"/>
</dbReference>
<feature type="compositionally biased region" description="Basic and acidic residues" evidence="2">
    <location>
        <begin position="70"/>
        <end position="79"/>
    </location>
</feature>
<dbReference type="GO" id="GO:0005524">
    <property type="term" value="F:ATP binding"/>
    <property type="evidence" value="ECO:0007669"/>
    <property type="project" value="InterPro"/>
</dbReference>
<evidence type="ECO:0000256" key="2">
    <source>
        <dbReference type="SAM" id="MobiDB-lite"/>
    </source>
</evidence>
<keyword evidence="5" id="KW-1185">Reference proteome</keyword>
<evidence type="ECO:0000256" key="1">
    <source>
        <dbReference type="ARBA" id="ARBA00009670"/>
    </source>
</evidence>
<protein>
    <recommendedName>
        <fullName evidence="3">Protein kinase domain-containing protein</fullName>
    </recommendedName>
</protein>
<dbReference type="Proteomes" id="UP000626092">
    <property type="component" value="Unassembled WGS sequence"/>
</dbReference>
<dbReference type="PANTHER" id="PTHR10566:SF120">
    <property type="entry name" value="PROTEIN ACTIVITY OF BC1 COMPLEX KINASE 3, CHLOROPLASTIC"/>
    <property type="match status" value="1"/>
</dbReference>
<dbReference type="Pfam" id="PF03109">
    <property type="entry name" value="ABC1"/>
    <property type="match status" value="1"/>
</dbReference>
<comment type="similarity">
    <text evidence="1">Belongs to the protein kinase superfamily. ADCK protein kinase family.</text>
</comment>
<dbReference type="OrthoDB" id="427480at2759"/>
<dbReference type="AlphaFoldDB" id="A0A834GCS9"/>
<gene>
    <name evidence="4" type="ORF">RHSIM_Rhsim10G0212700</name>
</gene>
<dbReference type="SUPFAM" id="SSF56112">
    <property type="entry name" value="Protein kinase-like (PK-like)"/>
    <property type="match status" value="1"/>
</dbReference>
<comment type="caution">
    <text evidence="4">The sequence shown here is derived from an EMBL/GenBank/DDBJ whole genome shotgun (WGS) entry which is preliminary data.</text>
</comment>
<evidence type="ECO:0000313" key="4">
    <source>
        <dbReference type="EMBL" id="KAF7130565.1"/>
    </source>
</evidence>
<reference evidence="4" key="1">
    <citation type="submission" date="2019-11" db="EMBL/GenBank/DDBJ databases">
        <authorList>
            <person name="Liu Y."/>
            <person name="Hou J."/>
            <person name="Li T.-Q."/>
            <person name="Guan C.-H."/>
            <person name="Wu X."/>
            <person name="Wu H.-Z."/>
            <person name="Ling F."/>
            <person name="Zhang R."/>
            <person name="Shi X.-G."/>
            <person name="Ren J.-P."/>
            <person name="Chen E.-F."/>
            <person name="Sun J.-M."/>
        </authorList>
    </citation>
    <scope>NUCLEOTIDE SEQUENCE</scope>
    <source>
        <strain evidence="4">Adult_tree_wgs_1</strain>
        <tissue evidence="4">Leaves</tissue>
    </source>
</reference>
<dbReference type="InterPro" id="IPR004147">
    <property type="entry name" value="ABC1_dom"/>
</dbReference>
<dbReference type="GO" id="GO:0004672">
    <property type="term" value="F:protein kinase activity"/>
    <property type="evidence" value="ECO:0007669"/>
    <property type="project" value="InterPro"/>
</dbReference>
<sequence>MSCSTVSSTAYHCVLPISSYTGVTLIPRRKDPHRRRKARVLPRAAIVEARPQALPAIKEVTGGNNAGPFRRRDSSVRDRTGDMQAEARAMTRAANASVYSPELLLVKYGSRPVRVLRRTLEIFIGLGSFGFKLWLDQLNGQLDQNRRLRAIQLRSIFTRLGPTFVKIGQGLSTRPDLCPSEYLEELSELQDALPTFPDAEAFSCIERELGLPLDSIYSSISPSPIAAASLGQVYKAQLKYSGQIVAVKVQRPGIEEAIGLDFYLIRGIGFLINRYVDIISSDVVALIDEFARRVYQELNYVQEGQNARRFKKLYADKADVLVPDIFWDYTSGKVLTMDWVDGVKLNEQEAIEGQGLKVLDLVNTGIQCSLRQLLEYGYFHADPHPGNLLATPDGKLAFLDFGMMSETPEDARSAIIGHVVHMVNRDYEAMARDYYALDFLSPEVDVSPIVPALRNFFDDALNSTVSELNFKTLVDGLGAVLYQYPFNVPAYYALILRSLTVLEGLALYADPNFKVLAASYPYFAKRLLTDPNPYLRDALIELLFKDGKFRHGKKDRDFSAKDALQPVLKLLLGPDGEELRALVIKESVRVSEAVILGSMLDTYNSVPSPMRTLIFNGNATGPLTMSDAEQNSLMELRAQVFRIWGLLRESNNFDPSLLQPLLQERCRDMLQNGHLRKGAVTCKCRENLVLGRFAGGVQGFLESVHGKGLGERGKTFQLCQFCSRFWLDLYSWEISLSDGYLEFHFISIDKLACTFALHLLGLKSNSIMIACAMSSWHGKPINADRRVKRFLLNIIAYKQFFKNQRHAVLGEVSLAELLNVWQRAYCNKFSELQQHRLFQLHDNC</sequence>
<dbReference type="EMBL" id="WJXA01000010">
    <property type="protein sequence ID" value="KAF7130565.1"/>
    <property type="molecule type" value="Genomic_DNA"/>
</dbReference>
<evidence type="ECO:0000259" key="3">
    <source>
        <dbReference type="PROSITE" id="PS50011"/>
    </source>
</evidence>
<dbReference type="PANTHER" id="PTHR10566">
    <property type="entry name" value="CHAPERONE-ACTIVITY OF BC1 COMPLEX CABC1 -RELATED"/>
    <property type="match status" value="1"/>
</dbReference>
<dbReference type="CDD" id="cd05121">
    <property type="entry name" value="ABC1_ADCK3-like"/>
    <property type="match status" value="1"/>
</dbReference>
<evidence type="ECO:0000313" key="5">
    <source>
        <dbReference type="Proteomes" id="UP000626092"/>
    </source>
</evidence>
<dbReference type="InterPro" id="IPR011009">
    <property type="entry name" value="Kinase-like_dom_sf"/>
</dbReference>
<dbReference type="PROSITE" id="PS50011">
    <property type="entry name" value="PROTEIN_KINASE_DOM"/>
    <property type="match status" value="1"/>
</dbReference>
<proteinExistence type="inferred from homology"/>
<feature type="region of interest" description="Disordered" evidence="2">
    <location>
        <begin position="59"/>
        <end position="79"/>
    </location>
</feature>
<name>A0A834GCS9_RHOSS</name>
<feature type="domain" description="Protein kinase" evidence="3">
    <location>
        <begin position="219"/>
        <end position="549"/>
    </location>
</feature>
<dbReference type="InterPro" id="IPR050154">
    <property type="entry name" value="UbiB_kinase"/>
</dbReference>